<evidence type="ECO:0000256" key="6">
    <source>
        <dbReference type="ARBA" id="ARBA00023180"/>
    </source>
</evidence>
<evidence type="ECO:0000256" key="2">
    <source>
        <dbReference type="ARBA" id="ARBA00022692"/>
    </source>
</evidence>
<accession>A0A9W6EYR5</accession>
<sequence>MCLQALKAQCRSFPGGIIAAAVYLPLVKREPQEGSQEVNDNILLSAANTLELRNVTATLDALFREMEMNNQSTSTSSSSACSLRLLLLYEVVGDEMLAALMPINALRNAAFLAADTPLVAMVDVDLSPSWSLAGQVLVDSERASILQERAEEDRVVWVMPAFDTNQDMTFSEREAVADAVVAVRPIAKQTELLPMWRPLERIHQFARDVFRAGHAATNFQKWFRYPAGYEVRYKKGYEPWFMGARLELLEYDARFRGYSWNKVINVQYMATLGFSFHVLPDAWLVHRPHEPTASCSVCSNDSLKHARRASALNVDVMVNGTTFQARELFLRATKRFYRTSERRMAEGSYELVVDAASHHCRQVLPWWRVAGAGSYVAVVDATAT</sequence>
<organism evidence="7 8">
    <name type="scientific">Pleodorina starrii</name>
    <dbReference type="NCBI Taxonomy" id="330485"/>
    <lineage>
        <taxon>Eukaryota</taxon>
        <taxon>Viridiplantae</taxon>
        <taxon>Chlorophyta</taxon>
        <taxon>core chlorophytes</taxon>
        <taxon>Chlorophyceae</taxon>
        <taxon>CS clade</taxon>
        <taxon>Chlamydomonadales</taxon>
        <taxon>Volvocaceae</taxon>
        <taxon>Pleodorina</taxon>
    </lineage>
</organism>
<dbReference type="Proteomes" id="UP001165080">
    <property type="component" value="Unassembled WGS sequence"/>
</dbReference>
<comment type="subcellular location">
    <subcellularLocation>
        <location evidence="1">Membrane</location>
        <topology evidence="1">Single-pass type II membrane protein</topology>
    </subcellularLocation>
</comment>
<comment type="caution">
    <text evidence="7">The sequence shown here is derived from an EMBL/GenBank/DDBJ whole genome shotgun (WGS) entry which is preliminary data.</text>
</comment>
<name>A0A9W6EYR5_9CHLO</name>
<keyword evidence="5" id="KW-0472">Membrane</keyword>
<keyword evidence="4" id="KW-1133">Transmembrane helix</keyword>
<keyword evidence="6" id="KW-0325">Glycoprotein</keyword>
<reference evidence="7 8" key="1">
    <citation type="journal article" date="2023" name="Commun. Biol.">
        <title>Reorganization of the ancestral sex-determining regions during the evolution of trioecy in Pleodorina starrii.</title>
        <authorList>
            <person name="Takahashi K."/>
            <person name="Suzuki S."/>
            <person name="Kawai-Toyooka H."/>
            <person name="Yamamoto K."/>
            <person name="Hamaji T."/>
            <person name="Ootsuki R."/>
            <person name="Yamaguchi H."/>
            <person name="Kawachi M."/>
            <person name="Higashiyama T."/>
            <person name="Nozaki H."/>
        </authorList>
    </citation>
    <scope>NUCLEOTIDE SEQUENCE [LARGE SCALE GENOMIC DNA]</scope>
    <source>
        <strain evidence="7 8">NIES-4479</strain>
    </source>
</reference>
<proteinExistence type="predicted"/>
<dbReference type="EMBL" id="BRXU01000002">
    <property type="protein sequence ID" value="GLC49351.1"/>
    <property type="molecule type" value="Genomic_DNA"/>
</dbReference>
<dbReference type="PANTHER" id="PTHR12270:SF52">
    <property type="entry name" value="GLYCOSYLTRANSFERASE-LIKE PROTEIN GNT13-RELATED"/>
    <property type="match status" value="1"/>
</dbReference>
<dbReference type="GO" id="GO:0042285">
    <property type="term" value="F:xylosyltransferase activity"/>
    <property type="evidence" value="ECO:0007669"/>
    <property type="project" value="TreeGrafter"/>
</dbReference>
<protein>
    <submittedName>
        <fullName evidence="7">Uncharacterized protein</fullName>
    </submittedName>
</protein>
<keyword evidence="2" id="KW-0812">Transmembrane</keyword>
<dbReference type="AlphaFoldDB" id="A0A9W6EYR5"/>
<gene>
    <name evidence="7" type="primary">PLESTBF000113</name>
    <name evidence="7" type="ORF">PLESTB_000210100</name>
</gene>
<dbReference type="GO" id="GO:0035269">
    <property type="term" value="P:protein O-linked glycosylation via mannose"/>
    <property type="evidence" value="ECO:0007669"/>
    <property type="project" value="TreeGrafter"/>
</dbReference>
<evidence type="ECO:0000256" key="3">
    <source>
        <dbReference type="ARBA" id="ARBA00022968"/>
    </source>
</evidence>
<evidence type="ECO:0000256" key="5">
    <source>
        <dbReference type="ARBA" id="ARBA00023136"/>
    </source>
</evidence>
<keyword evidence="8" id="KW-1185">Reference proteome</keyword>
<evidence type="ECO:0000313" key="8">
    <source>
        <dbReference type="Proteomes" id="UP001165080"/>
    </source>
</evidence>
<dbReference type="GO" id="GO:0015020">
    <property type="term" value="F:glucuronosyltransferase activity"/>
    <property type="evidence" value="ECO:0007669"/>
    <property type="project" value="TreeGrafter"/>
</dbReference>
<dbReference type="InterPro" id="IPR051292">
    <property type="entry name" value="Xyl/GlcA_transferase"/>
</dbReference>
<evidence type="ECO:0000256" key="4">
    <source>
        <dbReference type="ARBA" id="ARBA00022989"/>
    </source>
</evidence>
<evidence type="ECO:0000256" key="1">
    <source>
        <dbReference type="ARBA" id="ARBA00004606"/>
    </source>
</evidence>
<dbReference type="Pfam" id="PF13896">
    <property type="entry name" value="Glyco_transf_49"/>
    <property type="match status" value="1"/>
</dbReference>
<evidence type="ECO:0000313" key="7">
    <source>
        <dbReference type="EMBL" id="GLC49351.1"/>
    </source>
</evidence>
<dbReference type="GO" id="GO:0016020">
    <property type="term" value="C:membrane"/>
    <property type="evidence" value="ECO:0007669"/>
    <property type="project" value="UniProtKB-SubCell"/>
</dbReference>
<dbReference type="PANTHER" id="PTHR12270">
    <property type="entry name" value="GLYCOSYLTRANSFERASE-RELATED"/>
    <property type="match status" value="1"/>
</dbReference>
<keyword evidence="3" id="KW-0735">Signal-anchor</keyword>